<dbReference type="GO" id="GO:0005524">
    <property type="term" value="F:ATP binding"/>
    <property type="evidence" value="ECO:0007669"/>
    <property type="project" value="UniProtKB-UniRule"/>
</dbReference>
<dbReference type="PRINTS" id="PR00326">
    <property type="entry name" value="GTP1OBG"/>
</dbReference>
<dbReference type="GO" id="GO:0005525">
    <property type="term" value="F:GTP binding"/>
    <property type="evidence" value="ECO:0007669"/>
    <property type="project" value="InterPro"/>
</dbReference>
<feature type="domain" description="TGS" evidence="10">
    <location>
        <begin position="868"/>
        <end position="951"/>
    </location>
</feature>
<dbReference type="PROSITE" id="PS51710">
    <property type="entry name" value="G_OBG"/>
    <property type="match status" value="1"/>
</dbReference>
<evidence type="ECO:0000256" key="3">
    <source>
        <dbReference type="ARBA" id="ARBA00022741"/>
    </source>
</evidence>
<feature type="signal peptide" evidence="8">
    <location>
        <begin position="1"/>
        <end position="18"/>
    </location>
</feature>
<evidence type="ECO:0000313" key="11">
    <source>
        <dbReference type="EMBL" id="CCA15473.1"/>
    </source>
</evidence>
<dbReference type="GO" id="GO:0043023">
    <property type="term" value="F:ribosomal large subunit binding"/>
    <property type="evidence" value="ECO:0007669"/>
    <property type="project" value="UniProtKB-UniRule"/>
</dbReference>
<evidence type="ECO:0000256" key="4">
    <source>
        <dbReference type="ARBA" id="ARBA00022840"/>
    </source>
</evidence>
<feature type="binding site" evidence="6">
    <location>
        <position position="793"/>
    </location>
    <ligand>
        <name>ATP</name>
        <dbReference type="ChEBI" id="CHEBI:30616"/>
    </ligand>
</feature>
<dbReference type="CDD" id="cd01900">
    <property type="entry name" value="YchF"/>
    <property type="match status" value="1"/>
</dbReference>
<dbReference type="InterPro" id="IPR013029">
    <property type="entry name" value="YchF_C"/>
</dbReference>
<dbReference type="Gene3D" id="3.10.20.30">
    <property type="match status" value="1"/>
</dbReference>
<reference evidence="11" key="2">
    <citation type="submission" date="2011-02" db="EMBL/GenBank/DDBJ databases">
        <authorList>
            <person name="MacLean D."/>
        </authorList>
    </citation>
    <scope>NUCLEOTIDE SEQUENCE</scope>
</reference>
<accession>F0W336</accession>
<dbReference type="FunFam" id="1.10.150.300:FF:000001">
    <property type="entry name" value="Ribosome-binding ATPase YchF"/>
    <property type="match status" value="1"/>
</dbReference>
<dbReference type="EMBL" id="FR824057">
    <property type="protein sequence ID" value="CCA15473.1"/>
    <property type="molecule type" value="Genomic_DNA"/>
</dbReference>
<comment type="subunit">
    <text evidence="6">Monomer.</text>
</comment>
<dbReference type="InterPro" id="IPR023192">
    <property type="entry name" value="TGS-like_dom_sf"/>
</dbReference>
<evidence type="ECO:0000259" key="9">
    <source>
        <dbReference type="PROSITE" id="PS51710"/>
    </source>
</evidence>
<dbReference type="PROSITE" id="PS00022">
    <property type="entry name" value="EGF_1"/>
    <property type="match status" value="1"/>
</dbReference>
<dbReference type="Pfam" id="PF01926">
    <property type="entry name" value="MMR_HSR1"/>
    <property type="match status" value="1"/>
</dbReference>
<comment type="subcellular location">
    <subcellularLocation>
        <location evidence="6">Cytoplasm</location>
    </subcellularLocation>
</comment>
<dbReference type="SUPFAM" id="SSF51445">
    <property type="entry name" value="(Trans)glycosidases"/>
    <property type="match status" value="1"/>
</dbReference>
<dbReference type="GO" id="GO:0016887">
    <property type="term" value="F:ATP hydrolysis activity"/>
    <property type="evidence" value="ECO:0007669"/>
    <property type="project" value="UniProtKB-UniRule"/>
</dbReference>
<reference evidence="11" key="1">
    <citation type="journal article" date="2011" name="PLoS Biol.">
        <title>Gene gain and loss during evolution of obligate parasitism in the white rust pathogen of Arabidopsis thaliana.</title>
        <authorList>
            <person name="Kemen E."/>
            <person name="Gardiner A."/>
            <person name="Schultz-Larsen T."/>
            <person name="Kemen A.C."/>
            <person name="Balmuth A.L."/>
            <person name="Robert-Seilaniantz A."/>
            <person name="Bailey K."/>
            <person name="Holub E."/>
            <person name="Studholme D.J."/>
            <person name="Maclean D."/>
            <person name="Jones J.D."/>
        </authorList>
    </citation>
    <scope>NUCLEOTIDE SEQUENCE</scope>
</reference>
<dbReference type="Pfam" id="PF06071">
    <property type="entry name" value="YchF-GTPase_C"/>
    <property type="match status" value="1"/>
</dbReference>
<evidence type="ECO:0000256" key="1">
    <source>
        <dbReference type="ARBA" id="ARBA00007528"/>
    </source>
</evidence>
<evidence type="ECO:0000256" key="5">
    <source>
        <dbReference type="ARBA" id="ARBA00023180"/>
    </source>
</evidence>
<dbReference type="Gene3D" id="3.20.20.80">
    <property type="entry name" value="Glycosidases"/>
    <property type="match status" value="1"/>
</dbReference>
<feature type="transmembrane region" description="Helical" evidence="7">
    <location>
        <begin position="516"/>
        <end position="539"/>
    </location>
</feature>
<dbReference type="PANTHER" id="PTHR23305:SF11">
    <property type="entry name" value="OBG-LIKE ATPASE 1"/>
    <property type="match status" value="1"/>
</dbReference>
<evidence type="ECO:0000256" key="7">
    <source>
        <dbReference type="SAM" id="Phobius"/>
    </source>
</evidence>
<dbReference type="HOGENOM" id="CLU_309388_0_0_1"/>
<keyword evidence="2 8" id="KW-0732">Signal</keyword>
<comment type="function">
    <text evidence="6">Hydrolyzes ATP, and can also hydrolyze GTP with lower efficiency. Has lower affinity for GTP.</text>
</comment>
<evidence type="ECO:0000256" key="2">
    <source>
        <dbReference type="ARBA" id="ARBA00022729"/>
    </source>
</evidence>
<dbReference type="InterPro" id="IPR000742">
    <property type="entry name" value="EGF"/>
</dbReference>
<keyword evidence="6" id="KW-0963">Cytoplasm</keyword>
<evidence type="ECO:0000256" key="6">
    <source>
        <dbReference type="HAMAP-Rule" id="MF_03167"/>
    </source>
</evidence>
<dbReference type="InterPro" id="IPR012675">
    <property type="entry name" value="Beta-grasp_dom_sf"/>
</dbReference>
<keyword evidence="7" id="KW-0472">Membrane</keyword>
<feature type="domain" description="OBG-type G" evidence="9">
    <location>
        <begin position="586"/>
        <end position="845"/>
    </location>
</feature>
<feature type="binding site" evidence="6">
    <location>
        <begin position="595"/>
        <end position="600"/>
    </location>
    <ligand>
        <name>ATP</name>
        <dbReference type="ChEBI" id="CHEBI:30616"/>
    </ligand>
</feature>
<comment type="similarity">
    <text evidence="6">Belongs to the TRAFAC class OBG-HflX-like GTPase superfamily. OBG GTPase family. YchF/OLA1 subfamily.</text>
</comment>
<dbReference type="InterPro" id="IPR004095">
    <property type="entry name" value="TGS"/>
</dbReference>
<dbReference type="PROSITE" id="PS51880">
    <property type="entry name" value="TGS"/>
    <property type="match status" value="1"/>
</dbReference>
<keyword evidence="4 6" id="KW-0067">ATP-binding</keyword>
<organism evidence="11">
    <name type="scientific">Albugo laibachii Nc14</name>
    <dbReference type="NCBI Taxonomy" id="890382"/>
    <lineage>
        <taxon>Eukaryota</taxon>
        <taxon>Sar</taxon>
        <taxon>Stramenopiles</taxon>
        <taxon>Oomycota</taxon>
        <taxon>Peronosporomycetes</taxon>
        <taxon>Albuginales</taxon>
        <taxon>Albuginaceae</taxon>
        <taxon>Albugo</taxon>
    </lineage>
</organism>
<dbReference type="GO" id="GO:0005737">
    <property type="term" value="C:cytoplasm"/>
    <property type="evidence" value="ECO:0007669"/>
    <property type="project" value="UniProtKB-SubCell"/>
</dbReference>
<dbReference type="NCBIfam" id="TIGR00092">
    <property type="entry name" value="redox-regulated ATPase YchF"/>
    <property type="match status" value="1"/>
</dbReference>
<dbReference type="InterPro" id="IPR006073">
    <property type="entry name" value="GTP-bd"/>
</dbReference>
<dbReference type="HAMAP" id="MF_00944">
    <property type="entry name" value="YchF_OLA1_ATPase"/>
    <property type="match status" value="1"/>
</dbReference>
<keyword evidence="5" id="KW-0325">Glycoprotein</keyword>
<dbReference type="CDD" id="cd04867">
    <property type="entry name" value="TGS_YchF_OLA1"/>
    <property type="match status" value="1"/>
</dbReference>
<dbReference type="InterPro" id="IPR027417">
    <property type="entry name" value="P-loop_NTPase"/>
</dbReference>
<dbReference type="InterPro" id="IPR031167">
    <property type="entry name" value="G_OBG"/>
</dbReference>
<dbReference type="Gene3D" id="3.40.50.300">
    <property type="entry name" value="P-loop containing nucleotide triphosphate hydrolases"/>
    <property type="match status" value="1"/>
</dbReference>
<evidence type="ECO:0000259" key="10">
    <source>
        <dbReference type="PROSITE" id="PS51880"/>
    </source>
</evidence>
<keyword evidence="7" id="KW-0812">Transmembrane</keyword>
<dbReference type="Pfam" id="PF03198">
    <property type="entry name" value="Glyco_hydro_72"/>
    <property type="match status" value="1"/>
</dbReference>
<dbReference type="PANTHER" id="PTHR23305">
    <property type="entry name" value="OBG GTPASE FAMILY"/>
    <property type="match status" value="1"/>
</dbReference>
<dbReference type="InterPro" id="IPR004886">
    <property type="entry name" value="Glucanosyltransferase"/>
</dbReference>
<dbReference type="AlphaFoldDB" id="F0W336"/>
<gene>
    <name evidence="11" type="primary">AlNc14C12G1414</name>
    <name evidence="11" type="ORF">ALNC14_016160</name>
</gene>
<comment type="similarity">
    <text evidence="1">Belongs to the glycosyl hydrolase 72 family.</text>
</comment>
<keyword evidence="7" id="KW-1133">Transmembrane helix</keyword>
<dbReference type="InterPro" id="IPR004396">
    <property type="entry name" value="ATPase_YchF/OLA1"/>
</dbReference>
<name>F0W336_9STRA</name>
<proteinExistence type="inferred from homology"/>
<evidence type="ECO:0000256" key="8">
    <source>
        <dbReference type="SAM" id="SignalP"/>
    </source>
</evidence>
<keyword evidence="6" id="KW-0378">Hydrolase</keyword>
<dbReference type="SUPFAM" id="SSF81271">
    <property type="entry name" value="TGS-like"/>
    <property type="match status" value="1"/>
</dbReference>
<dbReference type="InterPro" id="IPR012676">
    <property type="entry name" value="TGS-like"/>
</dbReference>
<protein>
    <recommendedName>
        <fullName evidence="6">Obg-like ATPase 1</fullName>
    </recommendedName>
</protein>
<dbReference type="InterPro" id="IPR017853">
    <property type="entry name" value="GH"/>
</dbReference>
<sequence length="953" mass="105599">MLWVPCFLALVPCVLVLGQTPPIIVRGNKLFNSETKERFFIKGLTYEYAVSDTYYEQYSKDVIRTKLQGLEFNAIRLYDVNPEQSYEKFMNDMAAMGVYVIVAASPDNNPYYGVYRYSTIDKRLGPNNDDFSKTCYPALLLQYGKKVIANFAAYDNTLAILVANEIMQADLTAAACVKQYVADLKSWMRVNGKKIRLIPLAYAAADSSYAGKIDNADIYHVLKIQGLLCGDQMVNGGMLKSIDIYLINEYRWCPQSSYAESYERFLNMAKGLPITIAFGEYGCKLTKSTPRDWGMVPFMYDAPSQTQGFSATFSGGLAYSFGLAKLSADSLFPMFTGGSSEITGVPSDVPTVDYANLKKSFASHNSNKEVGSWSSDNICTWYPLTDAKIDPSNNRAISDGWIPPTCSSKNLVVASTDTWKTPSREGVVCTDDGKTCDVILFKAFDTTQQSICGSYSVQNGGTLCNSSAACGTKGQCISSNGIATCRCIACYTGTLCNIRDFSSCSSLSSFPAAPKYIFTIAAIFLVIMLAVFITLAIIAHRKSIVINKLGKELQMRTKCGIQSKMPPKKKQEEAPRSYLGRPGNNVKIGIVGVPNVGKSTFFNCMSKLNIPAENFPFCTIEPNEAVVPVPDQRFHWLVEKYQPTSVVPPVMTITDIAGLVRGASEGAGLGNAFLSHIQAVDAIYHMVRAFDSTEITHVEGNVDPVRDIQIIQDELRLKDIERVVKHVDGFRKGVERGLGGKEKKAELEAFLRIQEWLQEGKDVSFGNWSALEINLLNTMQLLTAKPVVFLVNVSKRDYLRKANKYLPKIAEYVNERGGGEQIIPLSCEFELELLDMDASGQLAEYQKENPTHKSVINRILKMGYHALGLIHFFTAGKDEVRGWTIRKGRLAPQAAGVIHTDFEKGFIMAEVQAFADLKEYGTEEAVKKAGKLKQQGKKYEVQDGDIIFFKFNN</sequence>
<dbReference type="SUPFAM" id="SSF52540">
    <property type="entry name" value="P-loop containing nucleoside triphosphate hydrolases"/>
    <property type="match status" value="1"/>
</dbReference>
<keyword evidence="3 6" id="KW-0547">Nucleotide-binding</keyword>
<feature type="chain" id="PRO_5025559540" description="Obg-like ATPase 1" evidence="8">
    <location>
        <begin position="19"/>
        <end position="953"/>
    </location>
</feature>
<dbReference type="FunFam" id="3.10.20.30:FF:000001">
    <property type="entry name" value="Ribosome-binding ATPase YchF"/>
    <property type="match status" value="1"/>
</dbReference>
<dbReference type="InterPro" id="IPR041706">
    <property type="entry name" value="YchF_N"/>
</dbReference>
<dbReference type="Gene3D" id="1.10.150.300">
    <property type="entry name" value="TGS-like domain"/>
    <property type="match status" value="1"/>
</dbReference>